<sequence>MSKLDNYNCMIVSQYFTTIKDFINLEQVCKKFNGNMAKFHYNPIPLTLKTITFFESLETLHIWQSNEENFGNDYMAQEKKRINQNTHYHIMQHPFKKLIKVCYPKMVMLTPSYWFPNASVAFYNIIVWHQVDYQVVIDNKDKNVIFKNVKLTTKSEQESCGNIPKVVTEVGMQLFKNDKMTFIEIPKYVTRLYTSAFDSCTNLTRVVFPDNLYEIGNFCFCGCINLADVVLPSRLNKIGMDAFSQCKMTSITIPQFVTLIPINCFKDCKTLKEVKLHNNIVGLNQFCFSGCVELCHIDIPSSVKSIDIGVFKNCRKLKSVTLPSEICIIQNFLFNGCDELCEIKICEKVQRLGTYCFKDCRSLKEFSIPIGVKSVANGCFEGCAMLSKVDISSTVETIGRNCFKGCVLLPSITLPLTVKSYGQSII</sequence>
<proteinExistence type="predicted"/>
<name>L7FL96_ENTIV</name>
<dbReference type="SUPFAM" id="SSF52058">
    <property type="entry name" value="L domain-like"/>
    <property type="match status" value="1"/>
</dbReference>
<dbReference type="GeneID" id="14882768"/>
<organism evidence="1 2">
    <name type="scientific">Entamoeba invadens IP1</name>
    <dbReference type="NCBI Taxonomy" id="370355"/>
    <lineage>
        <taxon>Eukaryota</taxon>
        <taxon>Amoebozoa</taxon>
        <taxon>Evosea</taxon>
        <taxon>Archamoebae</taxon>
        <taxon>Mastigamoebida</taxon>
        <taxon>Entamoebidae</taxon>
        <taxon>Entamoeba</taxon>
    </lineage>
</organism>
<evidence type="ECO:0000313" key="2">
    <source>
        <dbReference type="Proteomes" id="UP000014680"/>
    </source>
</evidence>
<dbReference type="KEGG" id="eiv:EIN_070950"/>
<dbReference type="OrthoDB" id="25856at2759"/>
<dbReference type="PANTHER" id="PTHR45661">
    <property type="entry name" value="SURFACE ANTIGEN"/>
    <property type="match status" value="1"/>
</dbReference>
<dbReference type="RefSeq" id="XP_004183142.1">
    <property type="nucleotide sequence ID" value="XM_004183094.1"/>
</dbReference>
<reference evidence="1 2" key="1">
    <citation type="submission" date="2012-10" db="EMBL/GenBank/DDBJ databases">
        <authorList>
            <person name="Zafar N."/>
            <person name="Inman J."/>
            <person name="Hall N."/>
            <person name="Lorenzi H."/>
            <person name="Caler E."/>
        </authorList>
    </citation>
    <scope>NUCLEOTIDE SEQUENCE [LARGE SCALE GENOMIC DNA]</scope>
    <source>
        <strain evidence="1 2">IP1</strain>
    </source>
</reference>
<dbReference type="Gene3D" id="3.40.50.12480">
    <property type="match status" value="2"/>
</dbReference>
<keyword evidence="2" id="KW-1185">Reference proteome</keyword>
<dbReference type="Pfam" id="PF13306">
    <property type="entry name" value="LRR_5"/>
    <property type="match status" value="1"/>
</dbReference>
<evidence type="ECO:0000313" key="1">
    <source>
        <dbReference type="EMBL" id="ELP83796.1"/>
    </source>
</evidence>
<gene>
    <name evidence="1" type="ORF">EIN_070950</name>
</gene>
<dbReference type="VEuPathDB" id="AmoebaDB:EIN_070950"/>
<dbReference type="Gene3D" id="3.80.10.10">
    <property type="entry name" value="Ribonuclease Inhibitor"/>
    <property type="match status" value="2"/>
</dbReference>
<dbReference type="AlphaFoldDB" id="L7FL96"/>
<accession>L7FL96</accession>
<protein>
    <recommendedName>
        <fullName evidence="3">Leucine rich repeat containing protein BspA family protein</fullName>
    </recommendedName>
</protein>
<dbReference type="PANTHER" id="PTHR45661:SF3">
    <property type="entry name" value="IG-LIKE DOMAIN-CONTAINING PROTEIN"/>
    <property type="match status" value="1"/>
</dbReference>
<dbReference type="EMBL" id="KB207238">
    <property type="protein sequence ID" value="ELP83796.1"/>
    <property type="molecule type" value="Genomic_DNA"/>
</dbReference>
<dbReference type="InterPro" id="IPR053139">
    <property type="entry name" value="Surface_bspA-like"/>
</dbReference>
<dbReference type="Proteomes" id="UP000014680">
    <property type="component" value="Unassembled WGS sequence"/>
</dbReference>
<dbReference type="InterPro" id="IPR026906">
    <property type="entry name" value="LRR_5"/>
</dbReference>
<dbReference type="InterPro" id="IPR032675">
    <property type="entry name" value="LRR_dom_sf"/>
</dbReference>
<evidence type="ECO:0008006" key="3">
    <source>
        <dbReference type="Google" id="ProtNLM"/>
    </source>
</evidence>